<dbReference type="FunFam" id="3.40.50.300:FF:000016">
    <property type="entry name" value="Oligopeptide ABC transporter ATP-binding component"/>
    <property type="match status" value="1"/>
</dbReference>
<dbReference type="Pfam" id="PF00005">
    <property type="entry name" value="ABC_tran"/>
    <property type="match status" value="1"/>
</dbReference>
<evidence type="ECO:0000256" key="3">
    <source>
        <dbReference type="ARBA" id="ARBA00022741"/>
    </source>
</evidence>
<dbReference type="SUPFAM" id="SSF52540">
    <property type="entry name" value="P-loop containing nucleoside triphosphate hydrolases"/>
    <property type="match status" value="1"/>
</dbReference>
<dbReference type="RefSeq" id="WP_201166784.1">
    <property type="nucleotide sequence ID" value="NZ_JAEPWM010000001.1"/>
</dbReference>
<dbReference type="Gene3D" id="3.40.50.300">
    <property type="entry name" value="P-loop containing nucleotide triphosphate hydrolases"/>
    <property type="match status" value="1"/>
</dbReference>
<dbReference type="PANTHER" id="PTHR43776:SF6">
    <property type="entry name" value="DIPEPTIDE TRANSPORT ATP-BINDING PROTEIN DPPF"/>
    <property type="match status" value="1"/>
</dbReference>
<evidence type="ECO:0000256" key="2">
    <source>
        <dbReference type="ARBA" id="ARBA00022475"/>
    </source>
</evidence>
<dbReference type="GO" id="GO:0016887">
    <property type="term" value="F:ATP hydrolysis activity"/>
    <property type="evidence" value="ECO:0007669"/>
    <property type="project" value="InterPro"/>
</dbReference>
<dbReference type="NCBIfam" id="TIGR01727">
    <property type="entry name" value="oligo_HPY"/>
    <property type="match status" value="1"/>
</dbReference>
<dbReference type="PROSITE" id="PS00211">
    <property type="entry name" value="ABC_TRANSPORTER_1"/>
    <property type="match status" value="1"/>
</dbReference>
<dbReference type="InterPro" id="IPR050319">
    <property type="entry name" value="ABC_transp_ATP-bind"/>
</dbReference>
<dbReference type="PANTHER" id="PTHR43776">
    <property type="entry name" value="TRANSPORT ATP-BINDING PROTEIN"/>
    <property type="match status" value="1"/>
</dbReference>
<dbReference type="InterPro" id="IPR003593">
    <property type="entry name" value="AAA+_ATPase"/>
</dbReference>
<dbReference type="Pfam" id="PF08352">
    <property type="entry name" value="oligo_HPY"/>
    <property type="match status" value="1"/>
</dbReference>
<keyword evidence="1" id="KW-0813">Transport</keyword>
<dbReference type="PROSITE" id="PS50893">
    <property type="entry name" value="ABC_TRANSPORTER_2"/>
    <property type="match status" value="1"/>
</dbReference>
<reference evidence="6" key="2">
    <citation type="submission" date="2021-01" db="EMBL/GenBank/DDBJ databases">
        <authorList>
            <person name="Kang M."/>
        </authorList>
    </citation>
    <scope>NUCLEOTIDE SEQUENCE</scope>
    <source>
        <strain evidence="6">KACC 17527</strain>
    </source>
</reference>
<dbReference type="InterPro" id="IPR013563">
    <property type="entry name" value="Oligopep_ABC_C"/>
</dbReference>
<dbReference type="AlphaFoldDB" id="A0A934WLI4"/>
<dbReference type="InterPro" id="IPR027417">
    <property type="entry name" value="P-loop_NTPase"/>
</dbReference>
<reference evidence="6" key="1">
    <citation type="journal article" date="2012" name="J. Microbiol. Biotechnol.">
        <title>Ramlibacter ginsenosidimutans sp. nov., with ginsenoside-converting activity.</title>
        <authorList>
            <person name="Wang L."/>
            <person name="An D.S."/>
            <person name="Kim S.G."/>
            <person name="Jin F.X."/>
            <person name="Kim S.C."/>
            <person name="Lee S.T."/>
            <person name="Im W.T."/>
        </authorList>
    </citation>
    <scope>NUCLEOTIDE SEQUENCE</scope>
    <source>
        <strain evidence="6">KACC 17527</strain>
    </source>
</reference>
<dbReference type="GO" id="GO:0055085">
    <property type="term" value="P:transmembrane transport"/>
    <property type="evidence" value="ECO:0007669"/>
    <property type="project" value="UniProtKB-ARBA"/>
</dbReference>
<gene>
    <name evidence="6" type="ORF">JJB11_05040</name>
</gene>
<dbReference type="EMBL" id="JAEPWM010000001">
    <property type="protein sequence ID" value="MBK6005448.1"/>
    <property type="molecule type" value="Genomic_DNA"/>
</dbReference>
<protein>
    <submittedName>
        <fullName evidence="6">Dipeptide ABC transporter ATP-binding protein</fullName>
    </submittedName>
</protein>
<keyword evidence="2" id="KW-1003">Cell membrane</keyword>
<keyword evidence="4 6" id="KW-0067">ATP-binding</keyword>
<dbReference type="GO" id="GO:0015833">
    <property type="term" value="P:peptide transport"/>
    <property type="evidence" value="ECO:0007669"/>
    <property type="project" value="InterPro"/>
</dbReference>
<evidence type="ECO:0000256" key="1">
    <source>
        <dbReference type="ARBA" id="ARBA00022448"/>
    </source>
</evidence>
<dbReference type="Proteomes" id="UP000630528">
    <property type="component" value="Unassembled WGS sequence"/>
</dbReference>
<evidence type="ECO:0000256" key="4">
    <source>
        <dbReference type="ARBA" id="ARBA00022840"/>
    </source>
</evidence>
<evidence type="ECO:0000313" key="6">
    <source>
        <dbReference type="EMBL" id="MBK6005448.1"/>
    </source>
</evidence>
<evidence type="ECO:0000313" key="7">
    <source>
        <dbReference type="Proteomes" id="UP000630528"/>
    </source>
</evidence>
<dbReference type="CDD" id="cd03257">
    <property type="entry name" value="ABC_NikE_OppD_transporters"/>
    <property type="match status" value="1"/>
</dbReference>
<dbReference type="InterPro" id="IPR017871">
    <property type="entry name" value="ABC_transporter-like_CS"/>
</dbReference>
<keyword evidence="3" id="KW-0547">Nucleotide-binding</keyword>
<evidence type="ECO:0000259" key="5">
    <source>
        <dbReference type="PROSITE" id="PS50893"/>
    </source>
</evidence>
<accession>A0A934WLI4</accession>
<dbReference type="InterPro" id="IPR003439">
    <property type="entry name" value="ABC_transporter-like_ATP-bd"/>
</dbReference>
<dbReference type="GO" id="GO:0005524">
    <property type="term" value="F:ATP binding"/>
    <property type="evidence" value="ECO:0007669"/>
    <property type="project" value="UniProtKB-KW"/>
</dbReference>
<organism evidence="6 7">
    <name type="scientific">Ramlibacter ginsenosidimutans</name>
    <dbReference type="NCBI Taxonomy" id="502333"/>
    <lineage>
        <taxon>Bacteria</taxon>
        <taxon>Pseudomonadati</taxon>
        <taxon>Pseudomonadota</taxon>
        <taxon>Betaproteobacteria</taxon>
        <taxon>Burkholderiales</taxon>
        <taxon>Comamonadaceae</taxon>
        <taxon>Ramlibacter</taxon>
    </lineage>
</organism>
<keyword evidence="7" id="KW-1185">Reference proteome</keyword>
<dbReference type="NCBIfam" id="NF008453">
    <property type="entry name" value="PRK11308.1"/>
    <property type="match status" value="1"/>
</dbReference>
<dbReference type="SMART" id="SM00382">
    <property type="entry name" value="AAA"/>
    <property type="match status" value="1"/>
</dbReference>
<comment type="caution">
    <text evidence="6">The sequence shown here is derived from an EMBL/GenBank/DDBJ whole genome shotgun (WGS) entry which is preliminary data.</text>
</comment>
<proteinExistence type="predicted"/>
<feature type="domain" description="ABC transporter" evidence="5">
    <location>
        <begin position="6"/>
        <end position="255"/>
    </location>
</feature>
<keyword evidence="2" id="KW-0472">Membrane</keyword>
<sequence>MSAVVVEAKDLRKTYPVRRSMFRAPAQLQAVGGVSFTLEEGRTLAVVGESGCGKSTLARMVALIEPPTQGSLVLDGTDAVQTPASERKRLRRAVQMVFQNPYGSLNPRKKIGAVLEAPLAINTDMKPAERAERARAMLAQVGLRPEFANRYPHMFSGGQRQRIAIARALMAGPKLVVADEPVSALDVSIQAQVLNLLADLQQEFRLAYLFISHDLAVVRHIAHDVLVMYLGHVMEQGPKAKIYAQPLHPYTHALLASTPGLAARGRPRIVLQGELPSPLHPPAGCVFSTRCPYAQDLCRRERPLPRALDERLVACHFADDFLRKGFPEESLADNAQLAGRAGSLEGVSP</sequence>
<name>A0A934WLI4_9BURK</name>